<name>A0A376U6Y9_ECOLX</name>
<gene>
    <name evidence="1" type="ORF">NCTC8622_04339</name>
</gene>
<evidence type="ECO:0000313" key="2">
    <source>
        <dbReference type="Proteomes" id="UP000254079"/>
    </source>
</evidence>
<organism evidence="1 2">
    <name type="scientific">Escherichia coli</name>
    <dbReference type="NCBI Taxonomy" id="562"/>
    <lineage>
        <taxon>Bacteria</taxon>
        <taxon>Pseudomonadati</taxon>
        <taxon>Pseudomonadota</taxon>
        <taxon>Gammaproteobacteria</taxon>
        <taxon>Enterobacterales</taxon>
        <taxon>Enterobacteriaceae</taxon>
        <taxon>Escherichia</taxon>
    </lineage>
</organism>
<evidence type="ECO:0000313" key="1">
    <source>
        <dbReference type="EMBL" id="STI85256.1"/>
    </source>
</evidence>
<sequence>MIFCYPAGKLVTKGINIGICNMLKTGNFRPVGEENDIFRATPFSMALFIIERESWRRYRRYAVRYVRTPLPAVPLCCLCLFRQGPAQHGVHFVILNMQHGTRTREFRQQAHSRRTKQRWHYADNAIRLPATLRHQRKETADGKTAEM</sequence>
<proteinExistence type="predicted"/>
<dbReference type="EMBL" id="UGCP01000002">
    <property type="protein sequence ID" value="STI85256.1"/>
    <property type="molecule type" value="Genomic_DNA"/>
</dbReference>
<dbReference type="AlphaFoldDB" id="A0A376U6Y9"/>
<dbReference type="Proteomes" id="UP000254079">
    <property type="component" value="Unassembled WGS sequence"/>
</dbReference>
<accession>A0A376U6Y9</accession>
<protein>
    <submittedName>
        <fullName evidence="1">Uncharacterized protein</fullName>
    </submittedName>
</protein>
<reference evidence="1 2" key="1">
    <citation type="submission" date="2018-06" db="EMBL/GenBank/DDBJ databases">
        <authorList>
            <consortium name="Pathogen Informatics"/>
            <person name="Doyle S."/>
        </authorList>
    </citation>
    <scope>NUCLEOTIDE SEQUENCE [LARGE SCALE GENOMIC DNA]</scope>
    <source>
        <strain evidence="1 2">NCTC8622</strain>
    </source>
</reference>